<evidence type="ECO:0000313" key="2">
    <source>
        <dbReference type="Proteomes" id="UP000729402"/>
    </source>
</evidence>
<reference evidence="1" key="2">
    <citation type="submission" date="2021-02" db="EMBL/GenBank/DDBJ databases">
        <authorList>
            <person name="Kimball J.A."/>
            <person name="Haas M.W."/>
            <person name="Macchietto M."/>
            <person name="Kono T."/>
            <person name="Duquette J."/>
            <person name="Shao M."/>
        </authorList>
    </citation>
    <scope>NUCLEOTIDE SEQUENCE</scope>
    <source>
        <tissue evidence="1">Fresh leaf tissue</tissue>
    </source>
</reference>
<proteinExistence type="predicted"/>
<evidence type="ECO:0000313" key="1">
    <source>
        <dbReference type="EMBL" id="KAG8066574.1"/>
    </source>
</evidence>
<name>A0A8J5VZP2_ZIZPA</name>
<keyword evidence="2" id="KW-1185">Reference proteome</keyword>
<accession>A0A8J5VZP2</accession>
<dbReference type="EMBL" id="JAAALK010000285">
    <property type="protein sequence ID" value="KAG8066574.1"/>
    <property type="molecule type" value="Genomic_DNA"/>
</dbReference>
<organism evidence="1 2">
    <name type="scientific">Zizania palustris</name>
    <name type="common">Northern wild rice</name>
    <dbReference type="NCBI Taxonomy" id="103762"/>
    <lineage>
        <taxon>Eukaryota</taxon>
        <taxon>Viridiplantae</taxon>
        <taxon>Streptophyta</taxon>
        <taxon>Embryophyta</taxon>
        <taxon>Tracheophyta</taxon>
        <taxon>Spermatophyta</taxon>
        <taxon>Magnoliopsida</taxon>
        <taxon>Liliopsida</taxon>
        <taxon>Poales</taxon>
        <taxon>Poaceae</taxon>
        <taxon>BOP clade</taxon>
        <taxon>Oryzoideae</taxon>
        <taxon>Oryzeae</taxon>
        <taxon>Zizaniinae</taxon>
        <taxon>Zizania</taxon>
    </lineage>
</organism>
<comment type="caution">
    <text evidence="1">The sequence shown here is derived from an EMBL/GenBank/DDBJ whole genome shotgun (WGS) entry which is preliminary data.</text>
</comment>
<dbReference type="Proteomes" id="UP000729402">
    <property type="component" value="Unassembled WGS sequence"/>
</dbReference>
<dbReference type="AlphaFoldDB" id="A0A8J5VZP2"/>
<gene>
    <name evidence="1" type="ORF">GUJ93_ZPchr0004g39579</name>
</gene>
<sequence length="100" mass="10950">MNSATCSRQPALQAASPSYQHCRCQSHSSSGLAASSSVSINMPPSTNVRLLLEEIDQCRKEGRCFHSNELFTSSHKLQCKHIFIIEVVNGDEDDDSPARG</sequence>
<reference evidence="1" key="1">
    <citation type="journal article" date="2021" name="bioRxiv">
        <title>Whole Genome Assembly and Annotation of Northern Wild Rice, Zizania palustris L., Supports a Whole Genome Duplication in the Zizania Genus.</title>
        <authorList>
            <person name="Haas M."/>
            <person name="Kono T."/>
            <person name="Macchietto M."/>
            <person name="Millas R."/>
            <person name="McGilp L."/>
            <person name="Shao M."/>
            <person name="Duquette J."/>
            <person name="Hirsch C.N."/>
            <person name="Kimball J."/>
        </authorList>
    </citation>
    <scope>NUCLEOTIDE SEQUENCE</scope>
    <source>
        <tissue evidence="1">Fresh leaf tissue</tissue>
    </source>
</reference>
<protein>
    <submittedName>
        <fullName evidence="1">Uncharacterized protein</fullName>
    </submittedName>
</protein>